<evidence type="ECO:0000256" key="6">
    <source>
        <dbReference type="ARBA" id="ARBA00023027"/>
    </source>
</evidence>
<dbReference type="RefSeq" id="WP_045099671.1">
    <property type="nucleotide sequence ID" value="NZ_CP020614.1"/>
</dbReference>
<dbReference type="Pfam" id="PF02540">
    <property type="entry name" value="NAD_synthase"/>
    <property type="match status" value="1"/>
</dbReference>
<dbReference type="InterPro" id="IPR003010">
    <property type="entry name" value="C-N_Hydrolase"/>
</dbReference>
<dbReference type="GO" id="GO:0008795">
    <property type="term" value="F:NAD+ synthase activity"/>
    <property type="evidence" value="ECO:0007669"/>
    <property type="project" value="UniProtKB-UniRule"/>
</dbReference>
<gene>
    <name evidence="7 11" type="primary">nadE</name>
    <name evidence="11" type="ORF">LMI_2149</name>
    <name evidence="12" type="ORF">SAMN02982997_01636</name>
</gene>
<dbReference type="PROSITE" id="PS50263">
    <property type="entry name" value="CN_HYDROLASE"/>
    <property type="match status" value="1"/>
</dbReference>
<dbReference type="OrthoDB" id="9760188at2"/>
<keyword evidence="5 7" id="KW-0067">ATP-binding</keyword>
<feature type="binding site" evidence="7">
    <location>
        <position position="180"/>
    </location>
    <ligand>
        <name>L-glutamine</name>
        <dbReference type="ChEBI" id="CHEBI:58359"/>
    </ligand>
</feature>
<evidence type="ECO:0000256" key="7">
    <source>
        <dbReference type="HAMAP-Rule" id="MF_02090"/>
    </source>
</evidence>
<dbReference type="Gene3D" id="3.60.110.10">
    <property type="entry name" value="Carbon-nitrogen hydrolase"/>
    <property type="match status" value="1"/>
</dbReference>
<evidence type="ECO:0000256" key="8">
    <source>
        <dbReference type="PIRNR" id="PIRNR006630"/>
    </source>
</evidence>
<dbReference type="UniPathway" id="UPA00253">
    <property type="reaction ID" value="UER00334"/>
</dbReference>
<reference evidence="12 14" key="3">
    <citation type="submission" date="2016-10" db="EMBL/GenBank/DDBJ databases">
        <authorList>
            <person name="Varghese N."/>
            <person name="Submissions S."/>
        </authorList>
    </citation>
    <scope>NUCLEOTIDE SEQUENCE [LARGE SCALE GENOMIC DNA]</scope>
    <source>
        <strain evidence="12 14">ATCC 33218</strain>
    </source>
</reference>
<dbReference type="PIRSF" id="PIRSF006630">
    <property type="entry name" value="NADS_GAT"/>
    <property type="match status" value="1"/>
</dbReference>
<comment type="pathway">
    <text evidence="1 7 8">Cofactor biosynthesis; NAD(+) biosynthesis; NAD(+) from deamido-NAD(+) (L-Gln route): step 1/1.</text>
</comment>
<keyword evidence="14" id="KW-1185">Reference proteome</keyword>
<dbReference type="Proteomes" id="UP000032414">
    <property type="component" value="Chromosome I"/>
</dbReference>
<feature type="active site" description="Nucleophile; for glutaminase activity" evidence="7">
    <location>
        <position position="148"/>
    </location>
</feature>
<keyword evidence="4 7" id="KW-0547">Nucleotide-binding</keyword>
<dbReference type="InterPro" id="IPR022310">
    <property type="entry name" value="NAD/GMP_synthase"/>
</dbReference>
<evidence type="ECO:0000256" key="4">
    <source>
        <dbReference type="ARBA" id="ARBA00022741"/>
    </source>
</evidence>
<keyword evidence="6 7" id="KW-0520">NAD</keyword>
<dbReference type="PANTHER" id="PTHR23090:SF9">
    <property type="entry name" value="GLUTAMINE-DEPENDENT NAD(+) SYNTHETASE"/>
    <property type="match status" value="1"/>
</dbReference>
<dbReference type="STRING" id="451.B6N58_05345"/>
<dbReference type="HAMAP" id="MF_02090">
    <property type="entry name" value="NadE_glutamine_dep"/>
    <property type="match status" value="1"/>
</dbReference>
<dbReference type="PATRIC" id="fig|451.8.peg.1250"/>
<evidence type="ECO:0000313" key="12">
    <source>
        <dbReference type="EMBL" id="SCY40765.1"/>
    </source>
</evidence>
<feature type="active site" description="Proton acceptor; for glutaminase activity" evidence="7">
    <location>
        <position position="44"/>
    </location>
</feature>
<evidence type="ECO:0000313" key="13">
    <source>
        <dbReference type="Proteomes" id="UP000032414"/>
    </source>
</evidence>
<dbReference type="Pfam" id="PF00795">
    <property type="entry name" value="CN_hydrolase"/>
    <property type="match status" value="1"/>
</dbReference>
<dbReference type="InterPro" id="IPR003694">
    <property type="entry name" value="NAD_synthase"/>
</dbReference>
<dbReference type="FunFam" id="3.40.50.620:FF:000106">
    <property type="entry name" value="Glutamine-dependent NAD(+) synthetase"/>
    <property type="match status" value="1"/>
</dbReference>
<dbReference type="NCBIfam" id="TIGR00552">
    <property type="entry name" value="nadE"/>
    <property type="match status" value="1"/>
</dbReference>
<dbReference type="InterPro" id="IPR036526">
    <property type="entry name" value="C-N_Hydrolase_sf"/>
</dbReference>
<evidence type="ECO:0000256" key="1">
    <source>
        <dbReference type="ARBA" id="ARBA00005188"/>
    </source>
</evidence>
<comment type="catalytic activity">
    <reaction evidence="7 8">
        <text>deamido-NAD(+) + L-glutamine + ATP + H2O = L-glutamate + AMP + diphosphate + NAD(+) + H(+)</text>
        <dbReference type="Rhea" id="RHEA:24384"/>
        <dbReference type="ChEBI" id="CHEBI:15377"/>
        <dbReference type="ChEBI" id="CHEBI:15378"/>
        <dbReference type="ChEBI" id="CHEBI:29985"/>
        <dbReference type="ChEBI" id="CHEBI:30616"/>
        <dbReference type="ChEBI" id="CHEBI:33019"/>
        <dbReference type="ChEBI" id="CHEBI:57540"/>
        <dbReference type="ChEBI" id="CHEBI:58359"/>
        <dbReference type="ChEBI" id="CHEBI:58437"/>
        <dbReference type="ChEBI" id="CHEBI:456215"/>
        <dbReference type="EC" id="6.3.5.1"/>
    </reaction>
</comment>
<dbReference type="AlphaFoldDB" id="A0A098GG33"/>
<dbReference type="PANTHER" id="PTHR23090">
    <property type="entry name" value="NH 3 /GLUTAMINE-DEPENDENT NAD + SYNTHETASE"/>
    <property type="match status" value="1"/>
</dbReference>
<comment type="similarity">
    <text evidence="2 7 8">In the C-terminal section; belongs to the NAD synthetase family.</text>
</comment>
<dbReference type="GO" id="GO:0009435">
    <property type="term" value="P:NAD+ biosynthetic process"/>
    <property type="evidence" value="ECO:0007669"/>
    <property type="project" value="UniProtKB-UniRule"/>
</dbReference>
<dbReference type="EC" id="6.3.5.1" evidence="7 8"/>
<feature type="active site" description="For glutaminase activity" evidence="7">
    <location>
        <position position="111"/>
    </location>
</feature>
<dbReference type="GO" id="GO:0004359">
    <property type="term" value="F:glutaminase activity"/>
    <property type="evidence" value="ECO:0007669"/>
    <property type="project" value="InterPro"/>
</dbReference>
<dbReference type="SUPFAM" id="SSF52402">
    <property type="entry name" value="Adenine nucleotide alpha hydrolases-like"/>
    <property type="match status" value="1"/>
</dbReference>
<reference evidence="11" key="1">
    <citation type="submission" date="2014-09" db="EMBL/GenBank/DDBJ databases">
        <authorList>
            <person name="GOMEZ-VALERO Laura"/>
        </authorList>
    </citation>
    <scope>NUCLEOTIDE SEQUENCE</scope>
    <source>
        <strain evidence="11">ATCC33218</strain>
    </source>
</reference>
<feature type="binding site" evidence="7">
    <location>
        <position position="174"/>
    </location>
    <ligand>
        <name>L-glutamine</name>
        <dbReference type="ChEBI" id="CHEBI:58359"/>
    </ligand>
</feature>
<comment type="similarity">
    <text evidence="9">Belongs to the NAD synthetase family.</text>
</comment>
<evidence type="ECO:0000259" key="10">
    <source>
        <dbReference type="PROSITE" id="PS50263"/>
    </source>
</evidence>
<protein>
    <recommendedName>
        <fullName evidence="7 8">Glutamine-dependent NAD(+) synthetase</fullName>
        <ecNumber evidence="7 8">6.3.5.1</ecNumber>
    </recommendedName>
    <alternativeName>
        <fullName evidence="7 8">NAD(+) synthase [glutamine-hydrolyzing]</fullName>
    </alternativeName>
</protein>
<accession>A0A098GG33</accession>
<keyword evidence="3 7" id="KW-0436">Ligase</keyword>
<dbReference type="NCBIfam" id="NF010588">
    <property type="entry name" value="PRK13981.1"/>
    <property type="match status" value="1"/>
</dbReference>
<evidence type="ECO:0000256" key="9">
    <source>
        <dbReference type="RuleBase" id="RU003811"/>
    </source>
</evidence>
<name>A0A098GG33_LEGMI</name>
<dbReference type="CDD" id="cd00553">
    <property type="entry name" value="NAD_synthase"/>
    <property type="match status" value="1"/>
</dbReference>
<dbReference type="SUPFAM" id="SSF56317">
    <property type="entry name" value="Carbon-nitrogen hydrolase"/>
    <property type="match status" value="1"/>
</dbReference>
<dbReference type="Gene3D" id="3.40.50.620">
    <property type="entry name" value="HUPs"/>
    <property type="match status" value="1"/>
</dbReference>
<feature type="binding site" evidence="7">
    <location>
        <position position="367"/>
    </location>
    <ligand>
        <name>deamido-NAD(+)</name>
        <dbReference type="ChEBI" id="CHEBI:58437"/>
        <note>ligand shared between two neighboring subunits</note>
    </ligand>
</feature>
<evidence type="ECO:0000256" key="3">
    <source>
        <dbReference type="ARBA" id="ARBA00022598"/>
    </source>
</evidence>
<feature type="binding site" evidence="7">
    <location>
        <position position="506"/>
    </location>
    <ligand>
        <name>deamido-NAD(+)</name>
        <dbReference type="ChEBI" id="CHEBI:58437"/>
        <note>ligand shared between two neighboring subunits</note>
    </ligand>
</feature>
<feature type="binding site" evidence="7">
    <location>
        <position position="391"/>
    </location>
    <ligand>
        <name>ATP</name>
        <dbReference type="ChEBI" id="CHEBI:30616"/>
    </ligand>
</feature>
<dbReference type="InterPro" id="IPR014729">
    <property type="entry name" value="Rossmann-like_a/b/a_fold"/>
</dbReference>
<dbReference type="HOGENOM" id="CLU_022313_2_0_6"/>
<dbReference type="CDD" id="cd07570">
    <property type="entry name" value="GAT_Gln-NAD-synth"/>
    <property type="match status" value="1"/>
</dbReference>
<feature type="binding site" evidence="7">
    <location>
        <position position="117"/>
    </location>
    <ligand>
        <name>L-glutamine</name>
        <dbReference type="ChEBI" id="CHEBI:58359"/>
    </ligand>
</feature>
<dbReference type="KEGG" id="tmc:LMI_2149"/>
<dbReference type="Proteomes" id="UP000182998">
    <property type="component" value="Unassembled WGS sequence"/>
</dbReference>
<evidence type="ECO:0000256" key="2">
    <source>
        <dbReference type="ARBA" id="ARBA00007145"/>
    </source>
</evidence>
<evidence type="ECO:0000313" key="14">
    <source>
        <dbReference type="Proteomes" id="UP000182998"/>
    </source>
</evidence>
<feature type="binding site" evidence="7">
    <location>
        <begin position="284"/>
        <end position="291"/>
    </location>
    <ligand>
        <name>ATP</name>
        <dbReference type="ChEBI" id="CHEBI:30616"/>
    </ligand>
</feature>
<dbReference type="GO" id="GO:0005524">
    <property type="term" value="F:ATP binding"/>
    <property type="evidence" value="ECO:0007669"/>
    <property type="project" value="UniProtKB-UniRule"/>
</dbReference>
<dbReference type="EMBL" id="FMVN01000007">
    <property type="protein sequence ID" value="SCY40765.1"/>
    <property type="molecule type" value="Genomic_DNA"/>
</dbReference>
<organism evidence="11 13">
    <name type="scientific">Legionella micdadei</name>
    <name type="common">Tatlockia micdadei</name>
    <dbReference type="NCBI Taxonomy" id="451"/>
    <lineage>
        <taxon>Bacteria</taxon>
        <taxon>Pseudomonadati</taxon>
        <taxon>Pseudomonadota</taxon>
        <taxon>Gammaproteobacteria</taxon>
        <taxon>Legionellales</taxon>
        <taxon>Legionellaceae</taxon>
        <taxon>Legionella</taxon>
    </lineage>
</organism>
<dbReference type="InterPro" id="IPR014445">
    <property type="entry name" value="Gln-dep_NAD_synthase"/>
</dbReference>
<sequence length="533" mass="59382">MHQPLKILMAQINPTVGAIEANTEKIINIILQEQQQHDVIIFPELTITGYPPEDLLFRKELHERVTKALVAIEEVTADCHVVVGHPYLVQKNCFNAATVFYQASRVAIYFKQILPNYGVFDEERYFVPGPPETCILQVKNHRLGLCICEDIWQKGPVDRLIKAGVDAILCINASPFDYSKPALRENLIREYAQRGVAFIYVNQIGGQDELVFDGQSMALDHSGVVCARSPAFKEHLHTVILAEQKIISEIIPAYEQDQLIYEALVCGTRDYVEKNGFSNGVLIGLSGGIDSALTLAIAVDALGISRVQAVMMPSRYTADMSLEDAQLQINAMGVESTLINIEPIFNCFLDSLAPAFIGLPPDITEENLQARVRGMLLMALSNKSGRMVLTTSNKSETAVGYATIYGDMAGGFAVLKDVLKTQVYALATYRNRLEPVIPERVIQRAPSAELRANQTDQDSLPEYAVLDAIIKDYMENDLAAADIIQKGYRPEIVNQVIRLIQRNEYKRRQAAPGIKISTRAFGRDWRYPITSGY</sequence>
<proteinExistence type="inferred from homology"/>
<evidence type="ECO:0000313" key="11">
    <source>
        <dbReference type="EMBL" id="CEG61428.1"/>
    </source>
</evidence>
<dbReference type="EMBL" id="LN614830">
    <property type="protein sequence ID" value="CEG61428.1"/>
    <property type="molecule type" value="Genomic_DNA"/>
</dbReference>
<dbReference type="GO" id="GO:0003952">
    <property type="term" value="F:NAD+ synthase (glutamine-hydrolyzing) activity"/>
    <property type="evidence" value="ECO:0007669"/>
    <property type="project" value="UniProtKB-UniRule"/>
</dbReference>
<comment type="function">
    <text evidence="7">Catalyzes the ATP-dependent amidation of deamido-NAD to form NAD. Uses L-glutamine as a nitrogen source.</text>
</comment>
<feature type="domain" description="CN hydrolase" evidence="10">
    <location>
        <begin position="5"/>
        <end position="246"/>
    </location>
</feature>
<feature type="binding site" evidence="7">
    <location>
        <position position="396"/>
    </location>
    <ligand>
        <name>deamido-NAD(+)</name>
        <dbReference type="ChEBI" id="CHEBI:58437"/>
        <note>ligand shared between two neighboring subunits</note>
    </ligand>
</feature>
<comment type="caution">
    <text evidence="7">Lacks conserved residue(s) required for the propagation of feature annotation.</text>
</comment>
<evidence type="ECO:0000256" key="5">
    <source>
        <dbReference type="ARBA" id="ARBA00022840"/>
    </source>
</evidence>
<dbReference type="GO" id="GO:0005737">
    <property type="term" value="C:cytoplasm"/>
    <property type="evidence" value="ECO:0007669"/>
    <property type="project" value="InterPro"/>
</dbReference>
<reference evidence="13" key="2">
    <citation type="submission" date="2014-09" db="EMBL/GenBank/DDBJ databases">
        <authorList>
            <person name="Gomez-Valero L."/>
        </authorList>
    </citation>
    <scope>NUCLEOTIDE SEQUENCE [LARGE SCALE GENOMIC DNA]</scope>
    <source>
        <strain evidence="13">ATCC33218</strain>
    </source>
</reference>